<sequence length="171" mass="19181">MDLHDFDDSELYFEHPLDPEAQALIEAASSYYGEAAAEAERCLLRAHLIAPRHLSVLVALYRFYYYQHRYDEALRVAEHALETAGAALHLHGDWRSLTVSAIAAAGARSMNMLRFYLLALKGSGFLCLRMDRRAEAAERLGMVTAFDPGDRLGARFLLLMAQGVDRLPHTT</sequence>
<dbReference type="Gene3D" id="1.25.40.10">
    <property type="entry name" value="Tetratricopeptide repeat domain"/>
    <property type="match status" value="1"/>
</dbReference>
<dbReference type="AlphaFoldDB" id="A0A1A6C7R2"/>
<protein>
    <recommendedName>
        <fullName evidence="3">Tetratricopeptide repeat protein</fullName>
    </recommendedName>
</protein>
<comment type="caution">
    <text evidence="1">The sequence shown here is derived from an EMBL/GenBank/DDBJ whole genome shotgun (WGS) entry which is preliminary data.</text>
</comment>
<dbReference type="OrthoDB" id="9812003at2"/>
<proteinExistence type="predicted"/>
<evidence type="ECO:0000313" key="2">
    <source>
        <dbReference type="Proteomes" id="UP000029273"/>
    </source>
</evidence>
<evidence type="ECO:0008006" key="3">
    <source>
        <dbReference type="Google" id="ProtNLM"/>
    </source>
</evidence>
<keyword evidence="2" id="KW-1185">Reference proteome</keyword>
<reference evidence="1 2" key="1">
    <citation type="journal article" date="2014" name="Genome Announc.">
        <title>Draft Genome Sequence of the Iron-Oxidizing, Acidophilic, and Halotolerant 'Thiobacillus prosperus' Type Strain DSM 5130.</title>
        <authorList>
            <person name="Ossandon F.J."/>
            <person name="Cardenas J.P."/>
            <person name="Corbett M."/>
            <person name="Quatrini R."/>
            <person name="Holmes D.S."/>
            <person name="Watkin E."/>
        </authorList>
    </citation>
    <scope>NUCLEOTIDE SEQUENCE [LARGE SCALE GENOMIC DNA]</scope>
    <source>
        <strain evidence="1 2">DSM 5130</strain>
    </source>
</reference>
<organism evidence="1 2">
    <name type="scientific">Acidihalobacter prosperus</name>
    <dbReference type="NCBI Taxonomy" id="160660"/>
    <lineage>
        <taxon>Bacteria</taxon>
        <taxon>Pseudomonadati</taxon>
        <taxon>Pseudomonadota</taxon>
        <taxon>Gammaproteobacteria</taxon>
        <taxon>Chromatiales</taxon>
        <taxon>Ectothiorhodospiraceae</taxon>
        <taxon>Acidihalobacter</taxon>
    </lineage>
</organism>
<accession>A0A1A6C7R2</accession>
<name>A0A1A6C7R2_9GAMM</name>
<dbReference type="SUPFAM" id="SSF48452">
    <property type="entry name" value="TPR-like"/>
    <property type="match status" value="1"/>
</dbReference>
<dbReference type="STRING" id="160660.BJI67_12670"/>
<dbReference type="EMBL" id="JQSG02000001">
    <property type="protein sequence ID" value="OBS10602.1"/>
    <property type="molecule type" value="Genomic_DNA"/>
</dbReference>
<evidence type="ECO:0000313" key="1">
    <source>
        <dbReference type="EMBL" id="OBS10602.1"/>
    </source>
</evidence>
<dbReference type="InterPro" id="IPR011990">
    <property type="entry name" value="TPR-like_helical_dom_sf"/>
</dbReference>
<dbReference type="RefSeq" id="WP_038093391.1">
    <property type="nucleotide sequence ID" value="NZ_JQSG02000001.1"/>
</dbReference>
<dbReference type="Proteomes" id="UP000029273">
    <property type="component" value="Unassembled WGS sequence"/>
</dbReference>
<gene>
    <name evidence="1" type="ORF">Thpro_020318</name>
</gene>